<dbReference type="EMBL" id="ASPP01010997">
    <property type="protein sequence ID" value="ETO22147.1"/>
    <property type="molecule type" value="Genomic_DNA"/>
</dbReference>
<evidence type="ECO:0000313" key="2">
    <source>
        <dbReference type="Proteomes" id="UP000023152"/>
    </source>
</evidence>
<name>X6NA14_RETFI</name>
<dbReference type="Proteomes" id="UP000023152">
    <property type="component" value="Unassembled WGS sequence"/>
</dbReference>
<sequence length="261" mass="30487">MGGGEKKGGYLRAITPEEAVYTYPSKSDAVTMGKRRSVLLLDVIDRVYSNTIRQIGMQRLENSDDANRLTLQSIVQYLSNLLQLEHYFMPIQDNTKETQVMNEVAAKFVSLLACLNQDGGDSYPCLMSGILYNMLEGFVRRDLSSQILILLLEEEKGIEWKDINNKHILLFDHKNKLWDVQNLSQHKKLSPQSQSSWQELFQKYFKDDHVRGQQFHAFLKLLEDKQPKKENARQRYERLFRLVPKYVLIRRPGEDNFIIDN</sequence>
<evidence type="ECO:0000313" key="1">
    <source>
        <dbReference type="EMBL" id="ETO22147.1"/>
    </source>
</evidence>
<proteinExistence type="predicted"/>
<protein>
    <submittedName>
        <fullName evidence="1">Uncharacterized protein</fullName>
    </submittedName>
</protein>
<dbReference type="AlphaFoldDB" id="X6NA14"/>
<gene>
    <name evidence="1" type="ORF">RFI_15056</name>
</gene>
<comment type="caution">
    <text evidence="1">The sequence shown here is derived from an EMBL/GenBank/DDBJ whole genome shotgun (WGS) entry which is preliminary data.</text>
</comment>
<keyword evidence="2" id="KW-1185">Reference proteome</keyword>
<organism evidence="1 2">
    <name type="scientific">Reticulomyxa filosa</name>
    <dbReference type="NCBI Taxonomy" id="46433"/>
    <lineage>
        <taxon>Eukaryota</taxon>
        <taxon>Sar</taxon>
        <taxon>Rhizaria</taxon>
        <taxon>Retaria</taxon>
        <taxon>Foraminifera</taxon>
        <taxon>Monothalamids</taxon>
        <taxon>Reticulomyxidae</taxon>
        <taxon>Reticulomyxa</taxon>
    </lineage>
</organism>
<reference evidence="1 2" key="1">
    <citation type="journal article" date="2013" name="Curr. Biol.">
        <title>The Genome of the Foraminiferan Reticulomyxa filosa.</title>
        <authorList>
            <person name="Glockner G."/>
            <person name="Hulsmann N."/>
            <person name="Schleicher M."/>
            <person name="Noegel A.A."/>
            <person name="Eichinger L."/>
            <person name="Gallinger C."/>
            <person name="Pawlowski J."/>
            <person name="Sierra R."/>
            <person name="Euteneuer U."/>
            <person name="Pillet L."/>
            <person name="Moustafa A."/>
            <person name="Platzer M."/>
            <person name="Groth M."/>
            <person name="Szafranski K."/>
            <person name="Schliwa M."/>
        </authorList>
    </citation>
    <scope>NUCLEOTIDE SEQUENCE [LARGE SCALE GENOMIC DNA]</scope>
</reference>
<accession>X6NA14</accession>